<protein>
    <submittedName>
        <fullName evidence="1">Uncharacterized protein</fullName>
    </submittedName>
</protein>
<comment type="caution">
    <text evidence="1">The sequence shown here is derived from an EMBL/GenBank/DDBJ whole genome shotgun (WGS) entry which is preliminary data.</text>
</comment>
<accession>A0A392PW77</accession>
<proteinExistence type="predicted"/>
<name>A0A392PW77_9FABA</name>
<organism evidence="1 2">
    <name type="scientific">Trifolium medium</name>
    <dbReference type="NCBI Taxonomy" id="97028"/>
    <lineage>
        <taxon>Eukaryota</taxon>
        <taxon>Viridiplantae</taxon>
        <taxon>Streptophyta</taxon>
        <taxon>Embryophyta</taxon>
        <taxon>Tracheophyta</taxon>
        <taxon>Spermatophyta</taxon>
        <taxon>Magnoliopsida</taxon>
        <taxon>eudicotyledons</taxon>
        <taxon>Gunneridae</taxon>
        <taxon>Pentapetalae</taxon>
        <taxon>rosids</taxon>
        <taxon>fabids</taxon>
        <taxon>Fabales</taxon>
        <taxon>Fabaceae</taxon>
        <taxon>Papilionoideae</taxon>
        <taxon>50 kb inversion clade</taxon>
        <taxon>NPAAA clade</taxon>
        <taxon>Hologalegina</taxon>
        <taxon>IRL clade</taxon>
        <taxon>Trifolieae</taxon>
        <taxon>Trifolium</taxon>
    </lineage>
</organism>
<keyword evidence="2" id="KW-1185">Reference proteome</keyword>
<feature type="non-terminal residue" evidence="1">
    <location>
        <position position="1"/>
    </location>
</feature>
<dbReference type="Proteomes" id="UP000265520">
    <property type="component" value="Unassembled WGS sequence"/>
</dbReference>
<evidence type="ECO:0000313" key="2">
    <source>
        <dbReference type="Proteomes" id="UP000265520"/>
    </source>
</evidence>
<dbReference type="EMBL" id="LXQA010097596">
    <property type="protein sequence ID" value="MCI15700.1"/>
    <property type="molecule type" value="Genomic_DNA"/>
</dbReference>
<sequence>QSLSEVELKCFDPGGMIPRSVQFPSRVSLPIPSEPPDAIATMLLNMFLLLSGTKRFTATQCHNIAAHRLFPSTLQVFAEMPMYQVVVWNANFSQFRLIIPIDNGLVTKPLLDGVCIEVPKVLAHEPQHVHPWSYWSDLFHVGCSSVLANIHRYFGGSARV</sequence>
<evidence type="ECO:0000313" key="1">
    <source>
        <dbReference type="EMBL" id="MCI15700.1"/>
    </source>
</evidence>
<dbReference type="AlphaFoldDB" id="A0A392PW77"/>
<reference evidence="1 2" key="1">
    <citation type="journal article" date="2018" name="Front. Plant Sci.">
        <title>Red Clover (Trifolium pratense) and Zigzag Clover (T. medium) - A Picture of Genomic Similarities and Differences.</title>
        <authorList>
            <person name="Dluhosova J."/>
            <person name="Istvanek J."/>
            <person name="Nedelnik J."/>
            <person name="Repkova J."/>
        </authorList>
    </citation>
    <scope>NUCLEOTIDE SEQUENCE [LARGE SCALE GENOMIC DNA]</scope>
    <source>
        <strain evidence="2">cv. 10/8</strain>
        <tissue evidence="1">Leaf</tissue>
    </source>
</reference>